<evidence type="ECO:0000256" key="2">
    <source>
        <dbReference type="ARBA" id="ARBA00022729"/>
    </source>
</evidence>
<proteinExistence type="predicted"/>
<feature type="signal peptide" evidence="5">
    <location>
        <begin position="1"/>
        <end position="31"/>
    </location>
</feature>
<dbReference type="PANTHER" id="PTHR34001:SF3">
    <property type="entry name" value="BLL7405 PROTEIN"/>
    <property type="match status" value="1"/>
</dbReference>
<feature type="chain" id="PRO_5045876066" evidence="5">
    <location>
        <begin position="32"/>
        <end position="232"/>
    </location>
</feature>
<keyword evidence="3" id="KW-0472">Membrane</keyword>
<evidence type="ECO:0000256" key="1">
    <source>
        <dbReference type="ARBA" id="ARBA00004442"/>
    </source>
</evidence>
<evidence type="ECO:0000259" key="6">
    <source>
        <dbReference type="Pfam" id="PF13505"/>
    </source>
</evidence>
<organism evidence="7 8">
    <name type="scientific">Pseudohoeflea coraliihabitans</name>
    <dbReference type="NCBI Taxonomy" id="2860393"/>
    <lineage>
        <taxon>Bacteria</taxon>
        <taxon>Pseudomonadati</taxon>
        <taxon>Pseudomonadota</taxon>
        <taxon>Alphaproteobacteria</taxon>
        <taxon>Hyphomicrobiales</taxon>
        <taxon>Rhizobiaceae</taxon>
        <taxon>Pseudohoeflea</taxon>
    </lineage>
</organism>
<sequence>MGDFDLLGVPKLRHVLIASVAIAALSTPAHAEDGSLDWSGFYVGAQGGFVSSAPNFTGTIAVDEGPYPEEGFIGGVHFGHDWQIDNVVFGFVGDINYLGVEQTNLSGSFTGKDEDYAYDIDWMATARARVGVLPTEQLLIYGTVGAAVAEIAVDSRVEQNFAPDQVFSDSGLQFGGVVGVGAEFALAPNWSVKAEILHAEFGTVDAEPGSNPSGFNPSVTSATIGLSFKFGR</sequence>
<evidence type="ECO:0000256" key="3">
    <source>
        <dbReference type="ARBA" id="ARBA00023136"/>
    </source>
</evidence>
<comment type="subcellular location">
    <subcellularLocation>
        <location evidence="1">Cell outer membrane</location>
    </subcellularLocation>
</comment>
<reference evidence="7" key="1">
    <citation type="submission" date="2021-07" db="EMBL/GenBank/DDBJ databases">
        <title>Pseudohoeflea marina sp. nov. a polyhydroxyalcanoate-producing bacterium.</title>
        <authorList>
            <person name="Zheng W."/>
            <person name="Yu S."/>
            <person name="Huang Y."/>
        </authorList>
    </citation>
    <scope>NUCLEOTIDE SEQUENCE</scope>
    <source>
        <strain evidence="7">DP4N28-3</strain>
    </source>
</reference>
<name>A0ABS6WL40_9HYPH</name>
<feature type="domain" description="Outer membrane protein beta-barrel" evidence="6">
    <location>
        <begin position="18"/>
        <end position="230"/>
    </location>
</feature>
<dbReference type="EMBL" id="JAHWQX010000001">
    <property type="protein sequence ID" value="MBW3096661.1"/>
    <property type="molecule type" value="Genomic_DNA"/>
</dbReference>
<dbReference type="InterPro" id="IPR051692">
    <property type="entry name" value="OMP-like"/>
</dbReference>
<keyword evidence="8" id="KW-1185">Reference proteome</keyword>
<keyword evidence="4" id="KW-0998">Cell outer membrane</keyword>
<accession>A0ABS6WL40</accession>
<protein>
    <submittedName>
        <fullName evidence="7">Porin family protein</fullName>
    </submittedName>
</protein>
<evidence type="ECO:0000313" key="8">
    <source>
        <dbReference type="Proteomes" id="UP001430804"/>
    </source>
</evidence>
<dbReference type="Pfam" id="PF13505">
    <property type="entry name" value="OMP_b-brl"/>
    <property type="match status" value="1"/>
</dbReference>
<keyword evidence="2 5" id="KW-0732">Signal</keyword>
<dbReference type="RefSeq" id="WP_219200439.1">
    <property type="nucleotide sequence ID" value="NZ_JAHWQX010000001.1"/>
</dbReference>
<evidence type="ECO:0000313" key="7">
    <source>
        <dbReference type="EMBL" id="MBW3096661.1"/>
    </source>
</evidence>
<dbReference type="Proteomes" id="UP001430804">
    <property type="component" value="Unassembled WGS sequence"/>
</dbReference>
<evidence type="ECO:0000256" key="4">
    <source>
        <dbReference type="ARBA" id="ARBA00023237"/>
    </source>
</evidence>
<dbReference type="InterPro" id="IPR027385">
    <property type="entry name" value="Beta-barrel_OMP"/>
</dbReference>
<dbReference type="PANTHER" id="PTHR34001">
    <property type="entry name" value="BLL7405 PROTEIN"/>
    <property type="match status" value="1"/>
</dbReference>
<evidence type="ECO:0000256" key="5">
    <source>
        <dbReference type="SAM" id="SignalP"/>
    </source>
</evidence>
<comment type="caution">
    <text evidence="7">The sequence shown here is derived from an EMBL/GenBank/DDBJ whole genome shotgun (WGS) entry which is preliminary data.</text>
</comment>
<gene>
    <name evidence="7" type="ORF">KY465_05155</name>
</gene>